<dbReference type="EMBL" id="JADGJH010000928">
    <property type="protein sequence ID" value="KAJ3120881.1"/>
    <property type="molecule type" value="Genomic_DNA"/>
</dbReference>
<dbReference type="NCBIfam" id="TIGR00104">
    <property type="entry name" value="tRNA_TsaA"/>
    <property type="match status" value="1"/>
</dbReference>
<comment type="similarity">
    <text evidence="2">Belongs to the tRNA methyltransferase O family.</text>
</comment>
<keyword evidence="5" id="KW-1185">Reference proteome</keyword>
<reference evidence="4" key="1">
    <citation type="submission" date="2020-05" db="EMBL/GenBank/DDBJ databases">
        <title>Phylogenomic resolution of chytrid fungi.</title>
        <authorList>
            <person name="Stajich J.E."/>
            <person name="Amses K."/>
            <person name="Simmons R."/>
            <person name="Seto K."/>
            <person name="Myers J."/>
            <person name="Bonds A."/>
            <person name="Quandt C.A."/>
            <person name="Barry K."/>
            <person name="Liu P."/>
            <person name="Grigoriev I."/>
            <person name="Longcore J.E."/>
            <person name="James T.Y."/>
        </authorList>
    </citation>
    <scope>NUCLEOTIDE SEQUENCE</scope>
    <source>
        <strain evidence="4">JEL0513</strain>
    </source>
</reference>
<evidence type="ECO:0000313" key="5">
    <source>
        <dbReference type="Proteomes" id="UP001211907"/>
    </source>
</evidence>
<feature type="domain" description="TsaA-like" evidence="3">
    <location>
        <begin position="69"/>
        <end position="209"/>
    </location>
</feature>
<sequence>MLFQTLSAVAFGAFAAYLILRRSLAKAEATAKSERDGRIKMQIALGARQQAAKQAEIADVDSDEAFLRVAIIGHITSPYSTRNGTPRQPSLVPSAKARLVLQKSIPKSSLQALSEFSHAWIIFHFHQNTNIHKSQFKGTIKPPRLNGASVGVFSTRTPHRPAPVGLSLGRIIEVNVSDGWILFQGLDLVHGTPVIDIKPYVAFSDTPTSLVTERVLQESTEHYAPPWVTKDAENHEPLSVDSVVLSDTAKEQIAGVFTAVALKKQRGGVVTHSISLYPSVDLFLQFIVENMMLDFRSTRERADPKFTAYRVTLCDIVIHYHFTDDSKSNSVVVTGAEVLRSDLTQPLNQYL</sequence>
<keyword evidence="1" id="KW-0949">S-adenosyl-L-methionine</keyword>
<dbReference type="AlphaFoldDB" id="A0AAD5XD33"/>
<evidence type="ECO:0000313" key="4">
    <source>
        <dbReference type="EMBL" id="KAJ3120881.1"/>
    </source>
</evidence>
<dbReference type="Proteomes" id="UP001211907">
    <property type="component" value="Unassembled WGS sequence"/>
</dbReference>
<dbReference type="SUPFAM" id="SSF118196">
    <property type="entry name" value="YaeB-like"/>
    <property type="match status" value="1"/>
</dbReference>
<dbReference type="Gene3D" id="2.40.30.70">
    <property type="entry name" value="YaeB-like"/>
    <property type="match status" value="1"/>
</dbReference>
<dbReference type="PANTHER" id="PTHR12818:SF0">
    <property type="entry name" value="TRNA (ADENINE(37)-N6)-METHYLTRANSFERASE"/>
    <property type="match status" value="1"/>
</dbReference>
<dbReference type="Pfam" id="PF01980">
    <property type="entry name" value="TrmO_N"/>
    <property type="match status" value="1"/>
</dbReference>
<evidence type="ECO:0000256" key="1">
    <source>
        <dbReference type="ARBA" id="ARBA00022691"/>
    </source>
</evidence>
<dbReference type="CDD" id="cd09281">
    <property type="entry name" value="UPF0066"/>
    <property type="match status" value="1"/>
</dbReference>
<comment type="caution">
    <text evidence="4">The sequence shown here is derived from an EMBL/GenBank/DDBJ whole genome shotgun (WGS) entry which is preliminary data.</text>
</comment>
<dbReference type="InterPro" id="IPR036414">
    <property type="entry name" value="YaeB_N_sf"/>
</dbReference>
<gene>
    <name evidence="4" type="ORF">HK100_012610</name>
</gene>
<proteinExistence type="inferred from homology"/>
<dbReference type="InterPro" id="IPR040372">
    <property type="entry name" value="YaeB-like"/>
</dbReference>
<organism evidence="4 5">
    <name type="scientific">Physocladia obscura</name>
    <dbReference type="NCBI Taxonomy" id="109957"/>
    <lineage>
        <taxon>Eukaryota</taxon>
        <taxon>Fungi</taxon>
        <taxon>Fungi incertae sedis</taxon>
        <taxon>Chytridiomycota</taxon>
        <taxon>Chytridiomycota incertae sedis</taxon>
        <taxon>Chytridiomycetes</taxon>
        <taxon>Chytridiales</taxon>
        <taxon>Chytriomycetaceae</taxon>
        <taxon>Physocladia</taxon>
    </lineage>
</organism>
<accession>A0AAD5XD33</accession>
<dbReference type="PROSITE" id="PS51668">
    <property type="entry name" value="TSAA_2"/>
    <property type="match status" value="1"/>
</dbReference>
<evidence type="ECO:0000259" key="3">
    <source>
        <dbReference type="PROSITE" id="PS51668"/>
    </source>
</evidence>
<name>A0AAD5XD33_9FUNG</name>
<evidence type="ECO:0000256" key="2">
    <source>
        <dbReference type="ARBA" id="ARBA00033753"/>
    </source>
</evidence>
<dbReference type="PANTHER" id="PTHR12818">
    <property type="entry name" value="TRNA (ADENINE(37)-N6)-METHYLTRANSFERASE"/>
    <property type="match status" value="1"/>
</dbReference>
<protein>
    <recommendedName>
        <fullName evidence="3">TsaA-like domain-containing protein</fullName>
    </recommendedName>
</protein>
<dbReference type="InterPro" id="IPR036413">
    <property type="entry name" value="YaeB-like_sf"/>
</dbReference>
<dbReference type="InterPro" id="IPR023370">
    <property type="entry name" value="TrmO-like_N"/>
</dbReference>